<feature type="domain" description="D-isomer specific 2-hydroxyacid dehydrogenase NAD-binding" evidence="4">
    <location>
        <begin position="127"/>
        <end position="303"/>
    </location>
</feature>
<dbReference type="InterPro" id="IPR006139">
    <property type="entry name" value="D-isomer_2_OHA_DH_cat_dom"/>
</dbReference>
<gene>
    <name evidence="5" type="primary">tkrA</name>
    <name evidence="5" type="ORF">PPL_10699</name>
</gene>
<dbReference type="PROSITE" id="PS00065">
    <property type="entry name" value="D_2_HYDROXYACID_DH_1"/>
    <property type="match status" value="1"/>
</dbReference>
<dbReference type="SUPFAM" id="SSF51735">
    <property type="entry name" value="NAD(P)-binding Rossmann-fold domains"/>
    <property type="match status" value="1"/>
</dbReference>
<evidence type="ECO:0000259" key="3">
    <source>
        <dbReference type="Pfam" id="PF00389"/>
    </source>
</evidence>
<dbReference type="STRING" id="670386.D3BRT8"/>
<feature type="domain" description="D-isomer specific 2-hydroxyacid dehydrogenase catalytic" evidence="3">
    <location>
        <begin position="40"/>
        <end position="328"/>
    </location>
</feature>
<evidence type="ECO:0000256" key="2">
    <source>
        <dbReference type="RuleBase" id="RU003719"/>
    </source>
</evidence>
<evidence type="ECO:0000259" key="4">
    <source>
        <dbReference type="Pfam" id="PF02826"/>
    </source>
</evidence>
<dbReference type="EMBL" id="ADBJ01000050">
    <property type="protein sequence ID" value="EFA76120.1"/>
    <property type="molecule type" value="Genomic_DNA"/>
</dbReference>
<proteinExistence type="inferred from homology"/>
<comment type="similarity">
    <text evidence="2">Belongs to the D-isomer specific 2-hydroxyacid dehydrogenase family.</text>
</comment>
<dbReference type="RefSeq" id="XP_020428254.1">
    <property type="nucleotide sequence ID" value="XM_020581467.1"/>
</dbReference>
<dbReference type="InterPro" id="IPR036291">
    <property type="entry name" value="NAD(P)-bd_dom_sf"/>
</dbReference>
<keyword evidence="6" id="KW-1185">Reference proteome</keyword>
<accession>D3BRT8</accession>
<evidence type="ECO:0000256" key="1">
    <source>
        <dbReference type="ARBA" id="ARBA00023002"/>
    </source>
</evidence>
<dbReference type="AlphaFoldDB" id="D3BRT8"/>
<dbReference type="InterPro" id="IPR006140">
    <property type="entry name" value="D-isomer_DH_NAD-bd"/>
</dbReference>
<protein>
    <submittedName>
        <fullName evidence="5">Gluconate 2-dehydrogenase</fullName>
    </submittedName>
</protein>
<dbReference type="FunFam" id="3.40.50.720:FF:000026">
    <property type="entry name" value="Glyoxylate/hydroxypyruvate reductase B"/>
    <property type="match status" value="1"/>
</dbReference>
<evidence type="ECO:0000313" key="5">
    <source>
        <dbReference type="EMBL" id="EFA76120.1"/>
    </source>
</evidence>
<dbReference type="GO" id="GO:0051287">
    <property type="term" value="F:NAD binding"/>
    <property type="evidence" value="ECO:0007669"/>
    <property type="project" value="InterPro"/>
</dbReference>
<keyword evidence="1 2" id="KW-0560">Oxidoreductase</keyword>
<dbReference type="Pfam" id="PF00389">
    <property type="entry name" value="2-Hacid_dh"/>
    <property type="match status" value="1"/>
</dbReference>
<dbReference type="PANTHER" id="PTHR10996">
    <property type="entry name" value="2-HYDROXYACID DEHYDROGENASE-RELATED"/>
    <property type="match status" value="1"/>
</dbReference>
<evidence type="ECO:0000313" key="6">
    <source>
        <dbReference type="Proteomes" id="UP000001396"/>
    </source>
</evidence>
<dbReference type="GeneID" id="31366168"/>
<dbReference type="FunCoup" id="D3BRT8">
    <property type="interactions" value="138"/>
</dbReference>
<organism evidence="5 6">
    <name type="scientific">Heterostelium pallidum (strain ATCC 26659 / Pp 5 / PN500)</name>
    <name type="common">Cellular slime mold</name>
    <name type="synonym">Polysphondylium pallidum</name>
    <dbReference type="NCBI Taxonomy" id="670386"/>
    <lineage>
        <taxon>Eukaryota</taxon>
        <taxon>Amoebozoa</taxon>
        <taxon>Evosea</taxon>
        <taxon>Eumycetozoa</taxon>
        <taxon>Dictyostelia</taxon>
        <taxon>Acytosteliales</taxon>
        <taxon>Acytosteliaceae</taxon>
        <taxon>Heterostelium</taxon>
    </lineage>
</organism>
<dbReference type="PROSITE" id="PS00671">
    <property type="entry name" value="D_2_HYDROXYACID_DH_3"/>
    <property type="match status" value="1"/>
</dbReference>
<dbReference type="OMA" id="PHIAWAY"/>
<name>D3BRT8_HETP5</name>
<comment type="caution">
    <text evidence="5">The sequence shown here is derived from an EMBL/GenBank/DDBJ whole genome shotgun (WGS) entry which is preliminary data.</text>
</comment>
<dbReference type="GO" id="GO:0016618">
    <property type="term" value="F:hydroxypyruvate reductase [NAD(P)H] activity"/>
    <property type="evidence" value="ECO:0007669"/>
    <property type="project" value="TreeGrafter"/>
</dbReference>
<dbReference type="Pfam" id="PF02826">
    <property type="entry name" value="2-Hacid_dh_C"/>
    <property type="match status" value="1"/>
</dbReference>
<dbReference type="InterPro" id="IPR050223">
    <property type="entry name" value="D-isomer_2-hydroxyacid_DH"/>
</dbReference>
<dbReference type="CDD" id="cd05301">
    <property type="entry name" value="GDH"/>
    <property type="match status" value="1"/>
</dbReference>
<dbReference type="Gene3D" id="3.40.50.720">
    <property type="entry name" value="NAD(P)-binding Rossmann-like Domain"/>
    <property type="match status" value="2"/>
</dbReference>
<dbReference type="Proteomes" id="UP000001396">
    <property type="component" value="Unassembled WGS sequence"/>
</dbReference>
<dbReference type="GO" id="GO:0005829">
    <property type="term" value="C:cytosol"/>
    <property type="evidence" value="ECO:0007669"/>
    <property type="project" value="TreeGrafter"/>
</dbReference>
<reference evidence="5 6" key="1">
    <citation type="journal article" date="2011" name="Genome Res.">
        <title>Phylogeny-wide analysis of social amoeba genomes highlights ancient origins for complex intercellular communication.</title>
        <authorList>
            <person name="Heidel A.J."/>
            <person name="Lawal H.M."/>
            <person name="Felder M."/>
            <person name="Schilde C."/>
            <person name="Helps N.R."/>
            <person name="Tunggal B."/>
            <person name="Rivero F."/>
            <person name="John U."/>
            <person name="Schleicher M."/>
            <person name="Eichinger L."/>
            <person name="Platzer M."/>
            <person name="Noegel A.A."/>
            <person name="Schaap P."/>
            <person name="Gloeckner G."/>
        </authorList>
    </citation>
    <scope>NUCLEOTIDE SEQUENCE [LARGE SCALE GENOMIC DNA]</scope>
    <source>
        <strain evidence="6">ATCC 26659 / Pp 5 / PN500</strain>
    </source>
</reference>
<dbReference type="InterPro" id="IPR029752">
    <property type="entry name" value="D-isomer_DH_CS1"/>
</dbReference>
<dbReference type="SUPFAM" id="SSF52283">
    <property type="entry name" value="Formate/glycerate dehydrogenase catalytic domain-like"/>
    <property type="match status" value="1"/>
</dbReference>
<sequence length="345" mass="38180">MTETNYFKSLADYDEKKLNIVFFGTAIFDDLMARLTSLFNVAIFDGCNMPPVMEEFHRALSESHGSIGTNIKFDKALLNQYCQKLRVISTISVGYDNFDVPEVTRLGIPLMNTPDVLTETCADTAFCLIMASARRLLELANRMKRGEWTGPIGVNWFGSDFHSKTLGILGMGRIGIAIARRAIGFQMDVLYTNRSESVDAASVNARRVDLDSLLKQSDFLVIAAPLTTETYHIIGKEQLSKMKNTAFLINIARGQLVDEPALVEALQNRVIAGAGLDVFEKEPLSMDSPLLTMDQVVALPHIGSATHQTRHAMAECGVNNLIRILTNTQHGTKNCTFTSSQYSEN</sequence>
<dbReference type="InterPro" id="IPR029753">
    <property type="entry name" value="D-isomer_DH_CS"/>
</dbReference>
<dbReference type="GO" id="GO:0030267">
    <property type="term" value="F:glyoxylate reductase (NADPH) activity"/>
    <property type="evidence" value="ECO:0007669"/>
    <property type="project" value="TreeGrafter"/>
</dbReference>
<dbReference type="PANTHER" id="PTHR10996:SF283">
    <property type="entry name" value="GLYOXYLATE_HYDROXYPYRUVATE REDUCTASE B"/>
    <property type="match status" value="1"/>
</dbReference>
<dbReference type="InParanoid" id="D3BRT8"/>